<dbReference type="CDD" id="cd05233">
    <property type="entry name" value="SDR_c"/>
    <property type="match status" value="1"/>
</dbReference>
<dbReference type="Pfam" id="PF13561">
    <property type="entry name" value="adh_short_C2"/>
    <property type="match status" value="1"/>
</dbReference>
<dbReference type="InterPro" id="IPR036291">
    <property type="entry name" value="NAD(P)-bd_dom_sf"/>
</dbReference>
<evidence type="ECO:0008006" key="5">
    <source>
        <dbReference type="Google" id="ProtNLM"/>
    </source>
</evidence>
<evidence type="ECO:0000313" key="3">
    <source>
        <dbReference type="EMBL" id="OBG03086.1"/>
    </source>
</evidence>
<evidence type="ECO:0000256" key="1">
    <source>
        <dbReference type="ARBA" id="ARBA00006484"/>
    </source>
</evidence>
<dbReference type="InterPro" id="IPR002347">
    <property type="entry name" value="SDR_fam"/>
</dbReference>
<comment type="caution">
    <text evidence="3">The sequence shown here is derived from an EMBL/GenBank/DDBJ whole genome shotgun (WGS) entry which is preliminary data.</text>
</comment>
<dbReference type="PANTHER" id="PTHR42760">
    <property type="entry name" value="SHORT-CHAIN DEHYDROGENASES/REDUCTASES FAMILY MEMBER"/>
    <property type="match status" value="1"/>
</dbReference>
<dbReference type="Proteomes" id="UP000093985">
    <property type="component" value="Unassembled WGS sequence"/>
</dbReference>
<reference evidence="4" key="1">
    <citation type="submission" date="2016-06" db="EMBL/GenBank/DDBJ databases">
        <authorList>
            <person name="Sutton G."/>
            <person name="Brinkac L."/>
            <person name="Sanka R."/>
            <person name="Adams M."/>
            <person name="Lau E."/>
            <person name="Mehaffy C."/>
            <person name="Tameris M."/>
            <person name="Hatherill M."/>
            <person name="Hanekom W."/>
            <person name="Mahomed H."/>
            <person name="Mcshane H."/>
        </authorList>
    </citation>
    <scope>NUCLEOTIDE SEQUENCE [LARGE SCALE GENOMIC DNA]</scope>
    <source>
        <strain evidence="4">852014-51077_SCH5608930-a</strain>
    </source>
</reference>
<dbReference type="EMBL" id="LZIN01000075">
    <property type="protein sequence ID" value="OBG03086.1"/>
    <property type="molecule type" value="Genomic_DNA"/>
</dbReference>
<dbReference type="Gene3D" id="3.40.50.720">
    <property type="entry name" value="NAD(P)-binding Rossmann-like Domain"/>
    <property type="match status" value="1"/>
</dbReference>
<proteinExistence type="inferred from homology"/>
<accession>A0A1A2EAG5</accession>
<keyword evidence="2" id="KW-0560">Oxidoreductase</keyword>
<dbReference type="PANTHER" id="PTHR42760:SF123">
    <property type="entry name" value="OXIDOREDUCTASE"/>
    <property type="match status" value="1"/>
</dbReference>
<organism evidence="3 4">
    <name type="scientific">Mycolicibacter sinensis (strain JDM601)</name>
    <name type="common">Mycobacterium sinense</name>
    <dbReference type="NCBI Taxonomy" id="875328"/>
    <lineage>
        <taxon>Bacteria</taxon>
        <taxon>Bacillati</taxon>
        <taxon>Actinomycetota</taxon>
        <taxon>Actinomycetes</taxon>
        <taxon>Mycobacteriales</taxon>
        <taxon>Mycobacteriaceae</taxon>
        <taxon>Mycolicibacter</taxon>
    </lineage>
</organism>
<gene>
    <name evidence="3" type="ORF">A5771_14225</name>
</gene>
<dbReference type="SUPFAM" id="SSF51735">
    <property type="entry name" value="NAD(P)-binding Rossmann-fold domains"/>
    <property type="match status" value="1"/>
</dbReference>
<evidence type="ECO:0000256" key="2">
    <source>
        <dbReference type="ARBA" id="ARBA00023002"/>
    </source>
</evidence>
<dbReference type="GO" id="GO:0030497">
    <property type="term" value="P:fatty acid elongation"/>
    <property type="evidence" value="ECO:0007669"/>
    <property type="project" value="TreeGrafter"/>
</dbReference>
<dbReference type="PRINTS" id="PR00081">
    <property type="entry name" value="GDHRDH"/>
</dbReference>
<dbReference type="PRINTS" id="PR00080">
    <property type="entry name" value="SDRFAMILY"/>
</dbReference>
<comment type="similarity">
    <text evidence="1">Belongs to the short-chain dehydrogenases/reductases (SDR) family.</text>
</comment>
<dbReference type="OrthoDB" id="5242555at2"/>
<protein>
    <recommendedName>
        <fullName evidence="5">Short-chain type dehydrogenase/reductase</fullName>
    </recommendedName>
</protein>
<sequence length="277" mass="29358">MDLGLRGKVALVLGATQGMGRATALRLAAEGVHLIVCSRGHTEGDEHYRYAAKPALEAVAADARSAGAASAAAIAADLTEAGQAEQLIAAVAAKHGRLDILVNTVGLCELGESVTEPDDWWDRSYQSVLMTSVRACRAGVPLMLGSGGGAIVTTSAMSMRHFVPRIAHYSAQKAALAHFTKNLAREYGPQGIRANAVLPGMIVNEQIVEKRRRWMAETGGSEDDYFADANARWHQATWGTRLGVPDDIADAIAFLVSDRASYVNGVLLNVDGGSEYL</sequence>
<dbReference type="AlphaFoldDB" id="A0A1A2EAG5"/>
<dbReference type="RefSeq" id="WP_064856125.1">
    <property type="nucleotide sequence ID" value="NZ_LZIM01000053.1"/>
</dbReference>
<dbReference type="GO" id="GO:0016616">
    <property type="term" value="F:oxidoreductase activity, acting on the CH-OH group of donors, NAD or NADP as acceptor"/>
    <property type="evidence" value="ECO:0007669"/>
    <property type="project" value="TreeGrafter"/>
</dbReference>
<dbReference type="FunFam" id="3.40.50.720:FF:000084">
    <property type="entry name" value="Short-chain dehydrogenase reductase"/>
    <property type="match status" value="1"/>
</dbReference>
<name>A0A1A2EAG5_MYCSD</name>
<evidence type="ECO:0000313" key="4">
    <source>
        <dbReference type="Proteomes" id="UP000093985"/>
    </source>
</evidence>